<dbReference type="InterPro" id="IPR014718">
    <property type="entry name" value="GH-type_carb-bd"/>
</dbReference>
<dbReference type="InterPro" id="IPR008979">
    <property type="entry name" value="Galactose-bd-like_sf"/>
</dbReference>
<dbReference type="Proteomes" id="UP000095706">
    <property type="component" value="Unassembled WGS sequence"/>
</dbReference>
<dbReference type="RefSeq" id="WP_055228151.1">
    <property type="nucleotide sequence ID" value="NZ_CYYV01000011.1"/>
</dbReference>
<dbReference type="AlphaFoldDB" id="A0A174GK58"/>
<accession>A0A174GK58</accession>
<dbReference type="InterPro" id="IPR023232">
    <property type="entry name" value="Glyco_hydro_2_AS"/>
</dbReference>
<sequence length="1035" mass="117405">MRQTRDWENQYITQKNRYPMHTPYGAYETVEQALAGNRNASRFVMDLNGDWKFKMYPSPEAVEAFYEENFDHAAWDTIPVPSNWELQGYGKPVYTNMLYPFKREANGEAFEIEITEGTYELNAPYVPEKNLTGCYFRTFEVPTDYIGRQLLIDFGGVESCFYLWVNGKQVGYSQDSKVNAEFDITEYVQEGTNTLAVQVMRYCDGTYLEDQDYWHLSGIYRDVRLVSKPVQHILDYKAETLFTHPDYTKATLSVTIWPDNSKPLYGEYHAKVTLYDAEQNKVTEMASRTFAECGFYLMPKFIATVTAPVENPALWTAETPTLYTLVVELQNKENETVDIESCKIGFRQVEINSRGVLTLNGKRLVIRGVDRHDFCAETGRTVSEEQMRKEIAVMKRLNFNAVRTSHYPNAVKWYDLCDELGIYLVDETNLETHGYGGQLSASAEWTAAYLERATRMVLRDKNHPSIVLWSLGNESGAGANHAAMHGWIREYDKTRYVQYESGNPKSNISDVICPMYPTMSWLEDVMADDSDLRPFIMCEYAYAKSNSNGNFKEFWDYVNKYPRFQGGFIWDFADKAIAIHEEDGNIKYGYGGAFGEDVTDPVPDMCLNGVVFADLSYKPGAYEVRNGQSPVTIEQVKNPYTGETIWVLANRYHTLDLSHLQVRYEIVQNGETLAKGSYPAFYTAAGTTETLPLPELPAKLHGEAYVNYYVELAQDTFYAPAGTELYRRQIPVTSGVYLADEKTIVGKSLTVSEDENQVRITGEETEIIFDKKTGEFTRYQAKSVSFMTGGKDEFYRAPTGIDEGTHESDYDDIWRAEGLDHLKKEVQSVSAVSAGNQVLLEVQASYTAEPDNAVLFTAHTLYRIGSEGMELKNEVTNNSGLETIARVGQSFRLPAEFDTLTWYGKGPWETYADRKGAALIGLYTSSVAEQHVPFVVPCECGGHEDTRFAVLSDGTHTVQIVGGDDFHFSALPYSMAEYRKAAYKEELPEQTTGTWLILDAAHAGLGGDTGWTKNIHPEYRVCKGRYSYTFRFHFA</sequence>
<dbReference type="EC" id="3.2.1.23" evidence="3 8"/>
<dbReference type="InterPro" id="IPR004199">
    <property type="entry name" value="B-gal_small/dom_5"/>
</dbReference>
<dbReference type="Pfam" id="PF00703">
    <property type="entry name" value="Glyco_hydro_2"/>
    <property type="match status" value="1"/>
</dbReference>
<dbReference type="InterPro" id="IPR036156">
    <property type="entry name" value="Beta-gal/glucu_dom_sf"/>
</dbReference>
<evidence type="ECO:0000256" key="7">
    <source>
        <dbReference type="ARBA" id="ARBA00032230"/>
    </source>
</evidence>
<evidence type="ECO:0000259" key="9">
    <source>
        <dbReference type="SMART" id="SM01038"/>
    </source>
</evidence>
<dbReference type="GO" id="GO:0009341">
    <property type="term" value="C:beta-galactosidase complex"/>
    <property type="evidence" value="ECO:0007669"/>
    <property type="project" value="InterPro"/>
</dbReference>
<keyword evidence="5 8" id="KW-0378">Hydrolase</keyword>
<dbReference type="InterPro" id="IPR013783">
    <property type="entry name" value="Ig-like_fold"/>
</dbReference>
<protein>
    <recommendedName>
        <fullName evidence="4 8">Beta-galactosidase</fullName>
        <ecNumber evidence="3 8">3.2.1.23</ecNumber>
    </recommendedName>
    <alternativeName>
        <fullName evidence="7 8">Lactase</fullName>
    </alternativeName>
</protein>
<dbReference type="InterPro" id="IPR011013">
    <property type="entry name" value="Gal_mutarotase_sf_dom"/>
</dbReference>
<dbReference type="Gene3D" id="2.60.120.260">
    <property type="entry name" value="Galactose-binding domain-like"/>
    <property type="match status" value="1"/>
</dbReference>
<dbReference type="PRINTS" id="PR00132">
    <property type="entry name" value="GLHYDRLASE2"/>
</dbReference>
<dbReference type="InterPro" id="IPR006104">
    <property type="entry name" value="Glyco_hydro_2_N"/>
</dbReference>
<evidence type="ECO:0000313" key="10">
    <source>
        <dbReference type="EMBL" id="CUO61538.1"/>
    </source>
</evidence>
<dbReference type="SMART" id="SM01038">
    <property type="entry name" value="Bgal_small_N"/>
    <property type="match status" value="1"/>
</dbReference>
<dbReference type="InterPro" id="IPR023230">
    <property type="entry name" value="Glyco_hydro_2_CS"/>
</dbReference>
<feature type="domain" description="Beta galactosidase small chain/" evidence="9">
    <location>
        <begin position="759"/>
        <end position="1033"/>
    </location>
</feature>
<gene>
    <name evidence="10" type="primary">lacZ_4</name>
    <name evidence="10" type="ORF">ERS852406_02395</name>
</gene>
<proteinExistence type="inferred from homology"/>
<dbReference type="GO" id="GO:0004565">
    <property type="term" value="F:beta-galactosidase activity"/>
    <property type="evidence" value="ECO:0007669"/>
    <property type="project" value="UniProtKB-EC"/>
</dbReference>
<evidence type="ECO:0000256" key="5">
    <source>
        <dbReference type="ARBA" id="ARBA00022801"/>
    </source>
</evidence>
<dbReference type="Pfam" id="PF02836">
    <property type="entry name" value="Glyco_hydro_2_C"/>
    <property type="match status" value="1"/>
</dbReference>
<keyword evidence="6 8" id="KW-0326">Glycosidase</keyword>
<dbReference type="EMBL" id="CYYV01000011">
    <property type="protein sequence ID" value="CUO61538.1"/>
    <property type="molecule type" value="Genomic_DNA"/>
</dbReference>
<dbReference type="Gene3D" id="3.20.20.80">
    <property type="entry name" value="Glycosidases"/>
    <property type="match status" value="1"/>
</dbReference>
<dbReference type="PROSITE" id="PS00608">
    <property type="entry name" value="GLYCOSYL_HYDROL_F2_2"/>
    <property type="match status" value="1"/>
</dbReference>
<dbReference type="PANTHER" id="PTHR46323">
    <property type="entry name" value="BETA-GALACTOSIDASE"/>
    <property type="match status" value="1"/>
</dbReference>
<reference evidence="10 11" key="1">
    <citation type="submission" date="2015-09" db="EMBL/GenBank/DDBJ databases">
        <authorList>
            <consortium name="Pathogen Informatics"/>
        </authorList>
    </citation>
    <scope>NUCLEOTIDE SEQUENCE [LARGE SCALE GENOMIC DNA]</scope>
    <source>
        <strain evidence="10 11">2789STDY5608849</strain>
    </source>
</reference>
<comment type="similarity">
    <text evidence="2 8">Belongs to the glycosyl hydrolase 2 family.</text>
</comment>
<dbReference type="GO" id="GO:0005990">
    <property type="term" value="P:lactose catabolic process"/>
    <property type="evidence" value="ECO:0007669"/>
    <property type="project" value="TreeGrafter"/>
</dbReference>
<dbReference type="SUPFAM" id="SSF51445">
    <property type="entry name" value="(Trans)glycosidases"/>
    <property type="match status" value="1"/>
</dbReference>
<dbReference type="GO" id="GO:0030246">
    <property type="term" value="F:carbohydrate binding"/>
    <property type="evidence" value="ECO:0007669"/>
    <property type="project" value="InterPro"/>
</dbReference>
<evidence type="ECO:0000256" key="8">
    <source>
        <dbReference type="RuleBase" id="RU361154"/>
    </source>
</evidence>
<dbReference type="PANTHER" id="PTHR46323:SF2">
    <property type="entry name" value="BETA-GALACTOSIDASE"/>
    <property type="match status" value="1"/>
</dbReference>
<dbReference type="Pfam" id="PF16353">
    <property type="entry name" value="LacZ_4"/>
    <property type="match status" value="1"/>
</dbReference>
<dbReference type="Pfam" id="PF02929">
    <property type="entry name" value="Bgal_small_N"/>
    <property type="match status" value="1"/>
</dbReference>
<dbReference type="InterPro" id="IPR032312">
    <property type="entry name" value="LacZ_4"/>
</dbReference>
<evidence type="ECO:0000256" key="6">
    <source>
        <dbReference type="ARBA" id="ARBA00023295"/>
    </source>
</evidence>
<evidence type="ECO:0000256" key="4">
    <source>
        <dbReference type="ARBA" id="ARBA00013303"/>
    </source>
</evidence>
<comment type="catalytic activity">
    <reaction evidence="1 8">
        <text>Hydrolysis of terminal non-reducing beta-D-galactose residues in beta-D-galactosides.</text>
        <dbReference type="EC" id="3.2.1.23"/>
    </reaction>
</comment>
<name>A0A174GK58_9FIRM</name>
<dbReference type="Gene3D" id="2.70.98.10">
    <property type="match status" value="1"/>
</dbReference>
<dbReference type="SUPFAM" id="SSF74650">
    <property type="entry name" value="Galactose mutarotase-like"/>
    <property type="match status" value="1"/>
</dbReference>
<dbReference type="InterPro" id="IPR006102">
    <property type="entry name" value="Ig-like_GH2"/>
</dbReference>
<organism evidence="10 11">
    <name type="scientific">Fusicatenibacter saccharivorans</name>
    <dbReference type="NCBI Taxonomy" id="1150298"/>
    <lineage>
        <taxon>Bacteria</taxon>
        <taxon>Bacillati</taxon>
        <taxon>Bacillota</taxon>
        <taxon>Clostridia</taxon>
        <taxon>Lachnospirales</taxon>
        <taxon>Lachnospiraceae</taxon>
        <taxon>Fusicatenibacter</taxon>
    </lineage>
</organism>
<dbReference type="Gene3D" id="2.60.40.10">
    <property type="entry name" value="Immunoglobulins"/>
    <property type="match status" value="2"/>
</dbReference>
<dbReference type="InterPro" id="IPR017853">
    <property type="entry name" value="GH"/>
</dbReference>
<evidence type="ECO:0000256" key="2">
    <source>
        <dbReference type="ARBA" id="ARBA00007401"/>
    </source>
</evidence>
<dbReference type="InterPro" id="IPR006103">
    <property type="entry name" value="Glyco_hydro_2_cat"/>
</dbReference>
<evidence type="ECO:0000256" key="3">
    <source>
        <dbReference type="ARBA" id="ARBA00012756"/>
    </source>
</evidence>
<evidence type="ECO:0000313" key="11">
    <source>
        <dbReference type="Proteomes" id="UP000095706"/>
    </source>
</evidence>
<dbReference type="PROSITE" id="PS00719">
    <property type="entry name" value="GLYCOSYL_HYDROL_F2_1"/>
    <property type="match status" value="1"/>
</dbReference>
<dbReference type="InterPro" id="IPR006101">
    <property type="entry name" value="Glyco_hydro_2"/>
</dbReference>
<dbReference type="SUPFAM" id="SSF49303">
    <property type="entry name" value="beta-Galactosidase/glucuronidase domain"/>
    <property type="match status" value="2"/>
</dbReference>
<dbReference type="InterPro" id="IPR050347">
    <property type="entry name" value="Bact_Beta-galactosidase"/>
</dbReference>
<dbReference type="Pfam" id="PF02837">
    <property type="entry name" value="Glyco_hydro_2_N"/>
    <property type="match status" value="1"/>
</dbReference>
<evidence type="ECO:0000256" key="1">
    <source>
        <dbReference type="ARBA" id="ARBA00001412"/>
    </source>
</evidence>
<dbReference type="SUPFAM" id="SSF49785">
    <property type="entry name" value="Galactose-binding domain-like"/>
    <property type="match status" value="1"/>
</dbReference>